<keyword evidence="3" id="KW-1185">Reference proteome</keyword>
<dbReference type="Proteomes" id="UP001610728">
    <property type="component" value="Unassembled WGS sequence"/>
</dbReference>
<feature type="compositionally biased region" description="Acidic residues" evidence="1">
    <location>
        <begin position="422"/>
        <end position="441"/>
    </location>
</feature>
<evidence type="ECO:0000256" key="1">
    <source>
        <dbReference type="SAM" id="MobiDB-lite"/>
    </source>
</evidence>
<dbReference type="EMBL" id="JABSNW010000002">
    <property type="protein sequence ID" value="KAL2889495.1"/>
    <property type="molecule type" value="Genomic_DNA"/>
</dbReference>
<dbReference type="InterPro" id="IPR018814">
    <property type="entry name" value="DUF5427"/>
</dbReference>
<sequence length="528" mass="56989">MASKRSSKAPAADNLDDLFEGIDDKPAATKKPLKSKPVSAASKALKDQDILADLESQLSDKPVPSRPHTPRLKDGPSSKPLVRRTTAGTPPPAGDARKSTESYRPSTVASSAASPVLRASDPERDAPPAQQPSSSGGGGWWGLVAAASATATAAIKQAEQAVKEIQQNDEAKKWADQVRGNVGALKGFGDELRHRAMPTFTNIIHTLAPPISSHERLVIHITHDFMGYPSIDPMVHEVFSRVMSQVEGGDLMVVQRGAESRSRTSTHGWRDGPWWRVVDSDRDMGVIRGLVEGTKLCRANAEAFSSEFFTTHGGIEKAKLDATEDLSESNPVRTSNIFLSVQAVCIEAGEELFGASASQDKDKGKAAAESTKPKSPEELIQFAVFIMDPIHEIEFSTLSQTVPAQWITWLEAQATPPKPDAGEDSEDSEDDENDDDDDDDQRSDVPAEISSAPEEIRAILETGGVDPREWVSEWVEEALALALGTVAQRYVAQRMGVGEQDSNAIKGKRRMSEVMQDGAGEVARANLI</sequence>
<gene>
    <name evidence="2" type="ORF">HOO65_020037</name>
</gene>
<feature type="region of interest" description="Disordered" evidence="1">
    <location>
        <begin position="1"/>
        <end position="140"/>
    </location>
</feature>
<feature type="region of interest" description="Disordered" evidence="1">
    <location>
        <begin position="414"/>
        <end position="456"/>
    </location>
</feature>
<proteinExistence type="predicted"/>
<accession>A0ABR4MMH2</accession>
<evidence type="ECO:0000313" key="3">
    <source>
        <dbReference type="Proteomes" id="UP001610728"/>
    </source>
</evidence>
<reference evidence="2 3" key="1">
    <citation type="submission" date="2020-05" db="EMBL/GenBank/DDBJ databases">
        <title>Ceratocystis lukuohia genome.</title>
        <authorList>
            <person name="Harrington T.C."/>
            <person name="Kim K."/>
            <person name="Mayers C.G."/>
        </authorList>
    </citation>
    <scope>NUCLEOTIDE SEQUENCE [LARGE SCALE GENOMIC DNA]</scope>
    <source>
        <strain evidence="2 3">C4212</strain>
    </source>
</reference>
<evidence type="ECO:0000313" key="2">
    <source>
        <dbReference type="EMBL" id="KAL2889495.1"/>
    </source>
</evidence>
<dbReference type="PANTHER" id="PTHR28265">
    <property type="entry name" value="MAINTENANCE OF TELOMERE CAPPING PROTEIN 1"/>
    <property type="match status" value="1"/>
</dbReference>
<dbReference type="RefSeq" id="XP_070860675.1">
    <property type="nucleotide sequence ID" value="XM_071006645.1"/>
</dbReference>
<organism evidence="2 3">
    <name type="scientific">Ceratocystis lukuohia</name>
    <dbReference type="NCBI Taxonomy" id="2019550"/>
    <lineage>
        <taxon>Eukaryota</taxon>
        <taxon>Fungi</taxon>
        <taxon>Dikarya</taxon>
        <taxon>Ascomycota</taxon>
        <taxon>Pezizomycotina</taxon>
        <taxon>Sordariomycetes</taxon>
        <taxon>Hypocreomycetidae</taxon>
        <taxon>Microascales</taxon>
        <taxon>Ceratocystidaceae</taxon>
        <taxon>Ceratocystis</taxon>
    </lineage>
</organism>
<dbReference type="PANTHER" id="PTHR28265:SF1">
    <property type="entry name" value="MAINTENANCE OF TELOMERE CAPPING PROTEIN 1"/>
    <property type="match status" value="1"/>
</dbReference>
<comment type="caution">
    <text evidence="2">The sequence shown here is derived from an EMBL/GenBank/DDBJ whole genome shotgun (WGS) entry which is preliminary data.</text>
</comment>
<name>A0ABR4MMH2_9PEZI</name>
<dbReference type="GeneID" id="98115670"/>
<dbReference type="Pfam" id="PF10310">
    <property type="entry name" value="DUF5427"/>
    <property type="match status" value="1"/>
</dbReference>
<protein>
    <submittedName>
        <fullName evidence="2">Maintenance of telomere capping protein 1</fullName>
    </submittedName>
</protein>